<dbReference type="PANTHER" id="PTHR45710:SF39">
    <property type="entry name" value="C-TYPE LECTIN DOMAIN FAMILY 4 MEMBER M"/>
    <property type="match status" value="1"/>
</dbReference>
<comment type="subcellular location">
    <subcellularLocation>
        <location evidence="1">Cell membrane</location>
        <topology evidence="1">Single-pass type II membrane protein</topology>
    </subcellularLocation>
</comment>
<proteinExistence type="predicted"/>
<evidence type="ECO:0000256" key="4">
    <source>
        <dbReference type="SAM" id="Coils"/>
    </source>
</evidence>
<dbReference type="PROSITE" id="PS50041">
    <property type="entry name" value="C_TYPE_LECTIN_2"/>
    <property type="match status" value="1"/>
</dbReference>
<keyword evidence="4" id="KW-0175">Coiled coil</keyword>
<evidence type="ECO:0000259" key="6">
    <source>
        <dbReference type="PROSITE" id="PS50041"/>
    </source>
</evidence>
<dbReference type="PANTHER" id="PTHR45710">
    <property type="entry name" value="C-TYPE LECTIN DOMAIN-CONTAINING PROTEIN 180"/>
    <property type="match status" value="1"/>
</dbReference>
<dbReference type="InterPro" id="IPR033992">
    <property type="entry name" value="NKR-like_CTLD"/>
</dbReference>
<dbReference type="InterPro" id="IPR001304">
    <property type="entry name" value="C-type_lectin-like"/>
</dbReference>
<dbReference type="AlphaFoldDB" id="A0A834FH82"/>
<accession>A0A834FH82</accession>
<keyword evidence="5" id="KW-1133">Transmembrane helix</keyword>
<evidence type="ECO:0000256" key="3">
    <source>
        <dbReference type="ARBA" id="ARBA00023157"/>
    </source>
</evidence>
<protein>
    <submittedName>
        <fullName evidence="7">Killer cell lectin-like receptor subfamily B member 1A</fullName>
    </submittedName>
</protein>
<dbReference type="Pfam" id="PF00059">
    <property type="entry name" value="Lectin_C"/>
    <property type="match status" value="1"/>
</dbReference>
<name>A0A834FH82_ORYME</name>
<dbReference type="Gene3D" id="3.10.100.10">
    <property type="entry name" value="Mannose-Binding Protein A, subunit A"/>
    <property type="match status" value="1"/>
</dbReference>
<dbReference type="GO" id="GO:0005886">
    <property type="term" value="C:plasma membrane"/>
    <property type="evidence" value="ECO:0007669"/>
    <property type="project" value="UniProtKB-SubCell"/>
</dbReference>
<keyword evidence="3" id="KW-1015">Disulfide bond</keyword>
<evidence type="ECO:0000256" key="1">
    <source>
        <dbReference type="ARBA" id="ARBA00004401"/>
    </source>
</evidence>
<feature type="domain" description="C-type lectin" evidence="6">
    <location>
        <begin position="283"/>
        <end position="380"/>
    </location>
</feature>
<sequence>MADQEITYASVIFKAKQSRFKAETEEVEYDEVKFSHENPPGPNAVSHSLRDVKLIIVAMEDEKIIYASVTFRPTTQFRFKAEREEVVYDEVKVSHENLPGPDGGLLQDEDVGIKSRLTQLFHRGCGIRFGFLILVFIIGLSVYIALSSVRGTDELIQWRTNQTKLLENSQNQTRLHNALLSDYENLRKDHTDLNKLWRNLNASFMDLQNKIQNISAENQQLEIKNEELKKENVNLKLEKDDMEAECEKLNVSRAQWSVDNYCPKPKGKQKRECRACLKDWTHENTKCYEVKKNKAVTWREAQQDCEGKNSQLLLVDKLQKLKLPPQFWIGLRVENGKWKWINGSTLSQSINPVNGRCAVSFKDKDWKSVDCNNKNYWICEKEALSV</sequence>
<dbReference type="InterPro" id="IPR018378">
    <property type="entry name" value="C-type_lectin_CS"/>
</dbReference>
<evidence type="ECO:0000313" key="7">
    <source>
        <dbReference type="EMBL" id="KAF6734060.1"/>
    </source>
</evidence>
<keyword evidence="5" id="KW-0812">Transmembrane</keyword>
<dbReference type="PROSITE" id="PS00615">
    <property type="entry name" value="C_TYPE_LECTIN_1"/>
    <property type="match status" value="1"/>
</dbReference>
<feature type="transmembrane region" description="Helical" evidence="5">
    <location>
        <begin position="125"/>
        <end position="146"/>
    </location>
</feature>
<dbReference type="InterPro" id="IPR050828">
    <property type="entry name" value="C-type_lectin/matrix_domain"/>
</dbReference>
<organism evidence="7 8">
    <name type="scientific">Oryzias melastigma</name>
    <name type="common">Marine medaka</name>
    <dbReference type="NCBI Taxonomy" id="30732"/>
    <lineage>
        <taxon>Eukaryota</taxon>
        <taxon>Metazoa</taxon>
        <taxon>Chordata</taxon>
        <taxon>Craniata</taxon>
        <taxon>Vertebrata</taxon>
        <taxon>Euteleostomi</taxon>
        <taxon>Actinopterygii</taxon>
        <taxon>Neopterygii</taxon>
        <taxon>Teleostei</taxon>
        <taxon>Neoteleostei</taxon>
        <taxon>Acanthomorphata</taxon>
        <taxon>Ovalentaria</taxon>
        <taxon>Atherinomorphae</taxon>
        <taxon>Beloniformes</taxon>
        <taxon>Adrianichthyidae</taxon>
        <taxon>Oryziinae</taxon>
        <taxon>Oryzias</taxon>
    </lineage>
</organism>
<evidence type="ECO:0000313" key="8">
    <source>
        <dbReference type="Proteomes" id="UP000646548"/>
    </source>
</evidence>
<reference evidence="7" key="1">
    <citation type="journal article" name="BMC Genomics">
        <title>Long-read sequencing and de novo genome assembly of marine medaka (Oryzias melastigma).</title>
        <authorList>
            <person name="Liang P."/>
            <person name="Saqib H.S.A."/>
            <person name="Ni X."/>
            <person name="Shen Y."/>
        </authorList>
    </citation>
    <scope>NUCLEOTIDE SEQUENCE</scope>
    <source>
        <strain evidence="7">Bigg-433</strain>
    </source>
</reference>
<keyword evidence="5" id="KW-0472">Membrane</keyword>
<evidence type="ECO:0000256" key="5">
    <source>
        <dbReference type="SAM" id="Phobius"/>
    </source>
</evidence>
<feature type="coiled-coil region" evidence="4">
    <location>
        <begin position="204"/>
        <end position="252"/>
    </location>
</feature>
<dbReference type="Proteomes" id="UP000646548">
    <property type="component" value="Unassembled WGS sequence"/>
</dbReference>
<dbReference type="SUPFAM" id="SSF56436">
    <property type="entry name" value="C-type lectin-like"/>
    <property type="match status" value="1"/>
</dbReference>
<keyword evidence="7" id="KW-0675">Receptor</keyword>
<evidence type="ECO:0000256" key="2">
    <source>
        <dbReference type="ARBA" id="ARBA00022734"/>
    </source>
</evidence>
<dbReference type="CDD" id="cd03593">
    <property type="entry name" value="CLECT_NK_receptors_like"/>
    <property type="match status" value="1"/>
</dbReference>
<comment type="caution">
    <text evidence="7">The sequence shown here is derived from an EMBL/GenBank/DDBJ whole genome shotgun (WGS) entry which is preliminary data.</text>
</comment>
<gene>
    <name evidence="7" type="ORF">FQA47_011438</name>
</gene>
<dbReference type="InterPro" id="IPR016186">
    <property type="entry name" value="C-type_lectin-like/link_sf"/>
</dbReference>
<dbReference type="GO" id="GO:0030246">
    <property type="term" value="F:carbohydrate binding"/>
    <property type="evidence" value="ECO:0007669"/>
    <property type="project" value="UniProtKB-KW"/>
</dbReference>
<dbReference type="InterPro" id="IPR016187">
    <property type="entry name" value="CTDL_fold"/>
</dbReference>
<dbReference type="EMBL" id="WKFB01000145">
    <property type="protein sequence ID" value="KAF6734060.1"/>
    <property type="molecule type" value="Genomic_DNA"/>
</dbReference>
<keyword evidence="2 7" id="KW-0430">Lectin</keyword>
<dbReference type="SMART" id="SM00034">
    <property type="entry name" value="CLECT"/>
    <property type="match status" value="1"/>
</dbReference>